<dbReference type="PANTHER" id="PTHR43098:SF3">
    <property type="entry name" value="L-ORNITHINE N(5)-MONOOXYGENASE-RELATED"/>
    <property type="match status" value="1"/>
</dbReference>
<comment type="similarity">
    <text evidence="2">Belongs to the FAD-binding monooxygenase family.</text>
</comment>
<keyword evidence="5" id="KW-0521">NADP</keyword>
<name>A0ABW7XBP4_9NOCA</name>
<dbReference type="InterPro" id="IPR036188">
    <property type="entry name" value="FAD/NAD-bd_sf"/>
</dbReference>
<dbReference type="EMBL" id="JBIRYO010000043">
    <property type="protein sequence ID" value="MFI2478567.1"/>
    <property type="molecule type" value="Genomic_DNA"/>
</dbReference>
<protein>
    <submittedName>
        <fullName evidence="8">Flavin-containing monooxygenase</fullName>
        <ecNumber evidence="8">1.14.13.-</ecNumber>
    </submittedName>
</protein>
<keyword evidence="4" id="KW-0274">FAD</keyword>
<keyword evidence="7 8" id="KW-0503">Monooxygenase</keyword>
<proteinExistence type="inferred from homology"/>
<dbReference type="Pfam" id="PF00743">
    <property type="entry name" value="FMO-like"/>
    <property type="match status" value="1"/>
</dbReference>
<dbReference type="SUPFAM" id="SSF51905">
    <property type="entry name" value="FAD/NAD(P)-binding domain"/>
    <property type="match status" value="2"/>
</dbReference>
<evidence type="ECO:0000256" key="5">
    <source>
        <dbReference type="ARBA" id="ARBA00022857"/>
    </source>
</evidence>
<dbReference type="GO" id="GO:0004497">
    <property type="term" value="F:monooxygenase activity"/>
    <property type="evidence" value="ECO:0007669"/>
    <property type="project" value="UniProtKB-KW"/>
</dbReference>
<dbReference type="PANTHER" id="PTHR43098">
    <property type="entry name" value="L-ORNITHINE N(5)-MONOOXYGENASE-RELATED"/>
    <property type="match status" value="1"/>
</dbReference>
<reference evidence="8 9" key="1">
    <citation type="submission" date="2024-10" db="EMBL/GenBank/DDBJ databases">
        <title>The Natural Products Discovery Center: Release of the First 8490 Sequenced Strains for Exploring Actinobacteria Biosynthetic Diversity.</title>
        <authorList>
            <person name="Kalkreuter E."/>
            <person name="Kautsar S.A."/>
            <person name="Yang D."/>
            <person name="Bader C.D."/>
            <person name="Teijaro C.N."/>
            <person name="Fluegel L."/>
            <person name="Davis C.M."/>
            <person name="Simpson J.R."/>
            <person name="Lauterbach L."/>
            <person name="Steele A.D."/>
            <person name="Gui C."/>
            <person name="Meng S."/>
            <person name="Li G."/>
            <person name="Viehrig K."/>
            <person name="Ye F."/>
            <person name="Su P."/>
            <person name="Kiefer A.F."/>
            <person name="Nichols A."/>
            <person name="Cepeda A.J."/>
            <person name="Yan W."/>
            <person name="Fan B."/>
            <person name="Jiang Y."/>
            <person name="Adhikari A."/>
            <person name="Zheng C.-J."/>
            <person name="Schuster L."/>
            <person name="Cowan T.M."/>
            <person name="Smanski M.J."/>
            <person name="Chevrette M.G."/>
            <person name="De Carvalho L.P.S."/>
            <person name="Shen B."/>
        </authorList>
    </citation>
    <scope>NUCLEOTIDE SEQUENCE [LARGE SCALE GENOMIC DNA]</scope>
    <source>
        <strain evidence="8 9">NPDC019275</strain>
    </source>
</reference>
<dbReference type="Gene3D" id="3.50.50.60">
    <property type="entry name" value="FAD/NAD(P)-binding domain"/>
    <property type="match status" value="2"/>
</dbReference>
<evidence type="ECO:0000313" key="8">
    <source>
        <dbReference type="EMBL" id="MFI2478567.1"/>
    </source>
</evidence>
<dbReference type="InterPro" id="IPR020946">
    <property type="entry name" value="Flavin_mOase-like"/>
</dbReference>
<dbReference type="Proteomes" id="UP001611415">
    <property type="component" value="Unassembled WGS sequence"/>
</dbReference>
<evidence type="ECO:0000313" key="9">
    <source>
        <dbReference type="Proteomes" id="UP001611415"/>
    </source>
</evidence>
<keyword evidence="9" id="KW-1185">Reference proteome</keyword>
<comment type="cofactor">
    <cofactor evidence="1">
        <name>FAD</name>
        <dbReference type="ChEBI" id="CHEBI:57692"/>
    </cofactor>
</comment>
<evidence type="ECO:0000256" key="4">
    <source>
        <dbReference type="ARBA" id="ARBA00022827"/>
    </source>
</evidence>
<dbReference type="PRINTS" id="PR00411">
    <property type="entry name" value="PNDRDTASEI"/>
</dbReference>
<evidence type="ECO:0000256" key="3">
    <source>
        <dbReference type="ARBA" id="ARBA00022630"/>
    </source>
</evidence>
<dbReference type="EC" id="1.14.13.-" evidence="8"/>
<keyword evidence="6 8" id="KW-0560">Oxidoreductase</keyword>
<accession>A0ABW7XBP4</accession>
<sequence>MVNINTQSLGKAEEELDVLIVGGGFAGLYQLHRLRELGFNVRVFEAAPGLGGVWYWNCYPGARTDSAGIAYQFSDEKLWKDWDFSEAYPSGPEMRAYFEHVDQKLDLSRDIQFNTTVRSAEFDEDRRQWEVRTEDGAITRARFLVLCTGIGAKPHLPHIEGLEDFRGKYHHTAAWPQEGVDLTDKRVGVIGTGASGVQMAQSSAAVAAQLTVFQRTPNLALPMQQRVLDDAGKQAIKDTAADVYAMRAQTFGGTEYDFLGLASLEKTPEELREIYEKQWGLGGLRIWVGGFLDVLQDPKANRVMYDFWRDKVHARINDPAVAEKLAPAEPPHPFGAKRPSLEQNYFDVFNQDNVRLVDLREAPIQRATAKGLRTADGEEHELDVLVLATGFDAITGGLTAIDIRGTGGSLLREKWENGVEAHLGCATQGFPNMVFLGGPLSPAAFCNGPSCAELQGEEIVQMIAYLREKGITRFESTSQADSEWRALVDQIANTTLFPLADSWYMGANVPGKARQLLSFPGGVPVYLQQWSDQKAAGYSAFELS</sequence>
<evidence type="ECO:0000256" key="1">
    <source>
        <dbReference type="ARBA" id="ARBA00001974"/>
    </source>
</evidence>
<comment type="caution">
    <text evidence="8">The sequence shown here is derived from an EMBL/GenBank/DDBJ whole genome shotgun (WGS) entry which is preliminary data.</text>
</comment>
<gene>
    <name evidence="8" type="ORF">ACH49W_34880</name>
</gene>
<evidence type="ECO:0000256" key="6">
    <source>
        <dbReference type="ARBA" id="ARBA00023002"/>
    </source>
</evidence>
<organism evidence="8 9">
    <name type="scientific">Nocardia xishanensis</name>
    <dbReference type="NCBI Taxonomy" id="238964"/>
    <lineage>
        <taxon>Bacteria</taxon>
        <taxon>Bacillati</taxon>
        <taxon>Actinomycetota</taxon>
        <taxon>Actinomycetes</taxon>
        <taxon>Mycobacteriales</taxon>
        <taxon>Nocardiaceae</taxon>
        <taxon>Nocardia</taxon>
    </lineage>
</organism>
<evidence type="ECO:0000256" key="7">
    <source>
        <dbReference type="ARBA" id="ARBA00023033"/>
    </source>
</evidence>
<dbReference type="InterPro" id="IPR050775">
    <property type="entry name" value="FAD-binding_Monooxygenases"/>
</dbReference>
<keyword evidence="3" id="KW-0285">Flavoprotein</keyword>
<dbReference type="RefSeq" id="WP_397096122.1">
    <property type="nucleotide sequence ID" value="NZ_JBIRYO010000043.1"/>
</dbReference>
<evidence type="ECO:0000256" key="2">
    <source>
        <dbReference type="ARBA" id="ARBA00010139"/>
    </source>
</evidence>